<comment type="caution">
    <text evidence="1">The sequence shown here is derived from an EMBL/GenBank/DDBJ whole genome shotgun (WGS) entry which is preliminary data.</text>
</comment>
<organism evidence="1 2">
    <name type="scientific">Desulfovibrio subterraneus</name>
    <dbReference type="NCBI Taxonomy" id="2718620"/>
    <lineage>
        <taxon>Bacteria</taxon>
        <taxon>Pseudomonadati</taxon>
        <taxon>Thermodesulfobacteriota</taxon>
        <taxon>Desulfovibrionia</taxon>
        <taxon>Desulfovibrionales</taxon>
        <taxon>Desulfovibrionaceae</taxon>
        <taxon>Desulfovibrio</taxon>
    </lineage>
</organism>
<dbReference type="AlphaFoldDB" id="A0A7J0BHP7"/>
<sequence>MCLHMLAVDQHDKGDAAQGSRLSQHIQYDGGMSEIEVQNQNGMMVTALLLKFRQCFGLMDSGNKLTSFG</sequence>
<accession>A0A7J0BHP7</accession>
<protein>
    <submittedName>
        <fullName evidence="1">Uncharacterized protein</fullName>
    </submittedName>
</protein>
<gene>
    <name evidence="1" type="ORF">DSM101010T_14530</name>
</gene>
<dbReference type="EMBL" id="BLVO01000013">
    <property type="protein sequence ID" value="GFM33088.1"/>
    <property type="molecule type" value="Genomic_DNA"/>
</dbReference>
<reference evidence="1 2" key="1">
    <citation type="submission" date="2020-05" db="EMBL/GenBank/DDBJ databases">
        <title>Draft genome sequence of Desulfovibrio sp. strain HN2T.</title>
        <authorList>
            <person name="Ueno A."/>
            <person name="Tamazawa S."/>
            <person name="Tamamura S."/>
            <person name="Murakami T."/>
            <person name="Kiyama T."/>
            <person name="Inomata H."/>
            <person name="Amano Y."/>
            <person name="Miyakawa K."/>
            <person name="Tamaki H."/>
            <person name="Naganuma T."/>
            <person name="Kaneko K."/>
        </authorList>
    </citation>
    <scope>NUCLEOTIDE SEQUENCE [LARGE SCALE GENOMIC DNA]</scope>
    <source>
        <strain evidence="1 2">HN2</strain>
    </source>
</reference>
<evidence type="ECO:0000313" key="2">
    <source>
        <dbReference type="Proteomes" id="UP000503840"/>
    </source>
</evidence>
<dbReference type="Proteomes" id="UP000503840">
    <property type="component" value="Unassembled WGS sequence"/>
</dbReference>
<evidence type="ECO:0000313" key="1">
    <source>
        <dbReference type="EMBL" id="GFM33088.1"/>
    </source>
</evidence>
<name>A0A7J0BHP7_9BACT</name>
<keyword evidence="2" id="KW-1185">Reference proteome</keyword>
<proteinExistence type="predicted"/>